<comment type="caution">
    <text evidence="2">The sequence shown here is derived from an EMBL/GenBank/DDBJ whole genome shotgun (WGS) entry which is preliminary data.</text>
</comment>
<proteinExistence type="predicted"/>
<gene>
    <name evidence="2" type="ORF">ACHAWO_005390</name>
</gene>
<dbReference type="Proteomes" id="UP001530400">
    <property type="component" value="Unassembled WGS sequence"/>
</dbReference>
<evidence type="ECO:0000256" key="1">
    <source>
        <dbReference type="SAM" id="MobiDB-lite"/>
    </source>
</evidence>
<name>A0ABD3N5H1_9STRA</name>
<sequence length="336" mass="37786">MSTAITSTRRALLSPTIPRSCCLRISNARSFSKRPRHAERDLFTPSPFAKSDTIPINDELVAHRELKEDNAYGMRRYLLLPRNELDLYDAATIANGQILASIHANQNMMFGMKLHNQQSSEDTNVSFTDHLNICGPLLDLAKEDASINGQQPQALCALHGLCGWVKDCLENNGEGSKVLDVLMTEYSESNNINNNKVDKEEDSKHSDNHSKETKKIQNPRSRQRIQNKSKAYTIQSESQRLLQLSAVKAIATNTPRPGHSILGMGTYRDGRLPWIHLGWEYTQLSSPWDESCRCGLEELMVYKSRDGEVGAIEHLAHREESYLRSAGGAMARVFFV</sequence>
<accession>A0ABD3N5H1</accession>
<evidence type="ECO:0000313" key="3">
    <source>
        <dbReference type="Proteomes" id="UP001530400"/>
    </source>
</evidence>
<dbReference type="EMBL" id="JALLPJ020001289">
    <property type="protein sequence ID" value="KAL3771324.1"/>
    <property type="molecule type" value="Genomic_DNA"/>
</dbReference>
<evidence type="ECO:0000313" key="2">
    <source>
        <dbReference type="EMBL" id="KAL3771324.1"/>
    </source>
</evidence>
<organism evidence="2 3">
    <name type="scientific">Cyclotella atomus</name>
    <dbReference type="NCBI Taxonomy" id="382360"/>
    <lineage>
        <taxon>Eukaryota</taxon>
        <taxon>Sar</taxon>
        <taxon>Stramenopiles</taxon>
        <taxon>Ochrophyta</taxon>
        <taxon>Bacillariophyta</taxon>
        <taxon>Coscinodiscophyceae</taxon>
        <taxon>Thalassiosirophycidae</taxon>
        <taxon>Stephanodiscales</taxon>
        <taxon>Stephanodiscaceae</taxon>
        <taxon>Cyclotella</taxon>
    </lineage>
</organism>
<protein>
    <submittedName>
        <fullName evidence="2">Uncharacterized protein</fullName>
    </submittedName>
</protein>
<keyword evidence="3" id="KW-1185">Reference proteome</keyword>
<reference evidence="2 3" key="1">
    <citation type="submission" date="2024-10" db="EMBL/GenBank/DDBJ databases">
        <title>Updated reference genomes for cyclostephanoid diatoms.</title>
        <authorList>
            <person name="Roberts W.R."/>
            <person name="Alverson A.J."/>
        </authorList>
    </citation>
    <scope>NUCLEOTIDE SEQUENCE [LARGE SCALE GENOMIC DNA]</scope>
    <source>
        <strain evidence="2 3">AJA010-31</strain>
    </source>
</reference>
<feature type="region of interest" description="Disordered" evidence="1">
    <location>
        <begin position="190"/>
        <end position="232"/>
    </location>
</feature>
<feature type="compositionally biased region" description="Basic and acidic residues" evidence="1">
    <location>
        <begin position="196"/>
        <end position="215"/>
    </location>
</feature>
<dbReference type="AlphaFoldDB" id="A0ABD3N5H1"/>